<sequence>MGGCSRKRAHSEDIPLLKMQLGSSESALSCFPTPENVLCAKAYPIPGHRHHQRSLTCSKSPSRLSTPWLTAPTAPRFGHPSSSSPHWSASLVQVEPGASLTFRSPEPFLLQHCAAWSAPHLLHPHILRAGGVSDVLSSPVSNALCEPGSVYSVN</sequence>
<organism evidence="1 2">
    <name type="scientific">Rangifer tarandus platyrhynchus</name>
    <name type="common">Svalbard reindeer</name>
    <dbReference type="NCBI Taxonomy" id="3082113"/>
    <lineage>
        <taxon>Eukaryota</taxon>
        <taxon>Metazoa</taxon>
        <taxon>Chordata</taxon>
        <taxon>Craniata</taxon>
        <taxon>Vertebrata</taxon>
        <taxon>Euteleostomi</taxon>
        <taxon>Mammalia</taxon>
        <taxon>Eutheria</taxon>
        <taxon>Laurasiatheria</taxon>
        <taxon>Artiodactyla</taxon>
        <taxon>Ruminantia</taxon>
        <taxon>Pecora</taxon>
        <taxon>Cervidae</taxon>
        <taxon>Odocoileinae</taxon>
        <taxon>Rangifer</taxon>
    </lineage>
</organism>
<accession>A0AC59ZFH9</accession>
<evidence type="ECO:0000313" key="1">
    <source>
        <dbReference type="EMBL" id="CAN0401407.1"/>
    </source>
</evidence>
<reference evidence="1" key="2">
    <citation type="submission" date="2025-03" db="EMBL/GenBank/DDBJ databases">
        <authorList>
            <consortium name="ELIXIR-Norway"/>
            <consortium name="Elixir Norway"/>
        </authorList>
    </citation>
    <scope>NUCLEOTIDE SEQUENCE</scope>
</reference>
<protein>
    <submittedName>
        <fullName evidence="1">Uncharacterized protein</fullName>
    </submittedName>
</protein>
<dbReference type="EMBL" id="OX596112">
    <property type="protein sequence ID" value="CAN0401407.1"/>
    <property type="molecule type" value="Genomic_DNA"/>
</dbReference>
<proteinExistence type="predicted"/>
<dbReference type="Proteomes" id="UP001162501">
    <property type="component" value="Chromosome 28"/>
</dbReference>
<gene>
    <name evidence="1" type="ORF">MRATA1EN22A_LOCUS17706</name>
</gene>
<evidence type="ECO:0000313" key="2">
    <source>
        <dbReference type="Proteomes" id="UP001162501"/>
    </source>
</evidence>
<reference evidence="1" key="1">
    <citation type="submission" date="2023-05" db="EMBL/GenBank/DDBJ databases">
        <authorList>
            <consortium name="ELIXIR-Norway"/>
        </authorList>
    </citation>
    <scope>NUCLEOTIDE SEQUENCE</scope>
</reference>
<name>A0AC59ZFH9_RANTA</name>